<evidence type="ECO:0000313" key="1">
    <source>
        <dbReference type="EMBL" id="MTV49573.1"/>
    </source>
</evidence>
<name>A0A6I3SKZ3_HELMO</name>
<dbReference type="AlphaFoldDB" id="A0A6I3SKZ3"/>
<protein>
    <submittedName>
        <fullName evidence="1">Uncharacterized protein</fullName>
    </submittedName>
</protein>
<dbReference type="EMBL" id="WNKU01000012">
    <property type="protein sequence ID" value="MTV49573.1"/>
    <property type="molecule type" value="Genomic_DNA"/>
</dbReference>
<dbReference type="OrthoDB" id="2376061at2"/>
<comment type="caution">
    <text evidence="1">The sequence shown here is derived from an EMBL/GenBank/DDBJ whole genome shotgun (WGS) entry which is preliminary data.</text>
</comment>
<organism evidence="1 2">
    <name type="scientific">Heliobacterium mobile</name>
    <name type="common">Heliobacillus mobilis</name>
    <dbReference type="NCBI Taxonomy" id="28064"/>
    <lineage>
        <taxon>Bacteria</taxon>
        <taxon>Bacillati</taxon>
        <taxon>Bacillota</taxon>
        <taxon>Clostridia</taxon>
        <taxon>Eubacteriales</taxon>
        <taxon>Heliobacteriaceae</taxon>
        <taxon>Heliobacterium</taxon>
    </lineage>
</organism>
<dbReference type="Gene3D" id="1.10.287.1080">
    <property type="entry name" value="MazG-like"/>
    <property type="match status" value="1"/>
</dbReference>
<accession>A0A6I3SKZ3</accession>
<sequence length="153" mass="17266">MAELVKQLEKVFPRLALTPTIESTMIKLVEEAGELAEICGKVRQLNGEERQTVVRKLRARELTRLLERFLEPGKAVPASDLASCLAALQPDEVEAQLAPKEIDKLIARELLDVMQTCATFMYQLDVDLDSLIAEHREKLTFRGYLASNSVERQ</sequence>
<keyword evidence="2" id="KW-1185">Reference proteome</keyword>
<dbReference type="RefSeq" id="WP_155476672.1">
    <property type="nucleotide sequence ID" value="NZ_WNKU01000012.1"/>
</dbReference>
<dbReference type="Proteomes" id="UP000430670">
    <property type="component" value="Unassembled WGS sequence"/>
</dbReference>
<reference evidence="1 2" key="1">
    <citation type="submission" date="2019-11" db="EMBL/GenBank/DDBJ databases">
        <title>Whole-genome sequence of a the green, strictly anaerobic photosynthetic bacterium Heliobacillus mobilis DSM 6151.</title>
        <authorList>
            <person name="Kyndt J.A."/>
            <person name="Meyer T.E."/>
        </authorList>
    </citation>
    <scope>NUCLEOTIDE SEQUENCE [LARGE SCALE GENOMIC DNA]</scope>
    <source>
        <strain evidence="1 2">DSM 6151</strain>
    </source>
</reference>
<evidence type="ECO:0000313" key="2">
    <source>
        <dbReference type="Proteomes" id="UP000430670"/>
    </source>
</evidence>
<gene>
    <name evidence="1" type="ORF">GJ688_11355</name>
</gene>
<proteinExistence type="predicted"/>